<dbReference type="PANTHER" id="PTHR24033">
    <property type="entry name" value="EGF-LIKE DOMAIN-CONTAINING PROTEIN"/>
    <property type="match status" value="1"/>
</dbReference>
<dbReference type="SMART" id="SM00181">
    <property type="entry name" value="EGF"/>
    <property type="match status" value="18"/>
</dbReference>
<protein>
    <submittedName>
        <fullName evidence="2">High cysteine membrane protein EGF-like</fullName>
    </submittedName>
</protein>
<evidence type="ECO:0000313" key="2">
    <source>
        <dbReference type="EMBL" id="KAE8302337.1"/>
    </source>
</evidence>
<dbReference type="RefSeq" id="XP_001708757.1">
    <property type="nucleotide sequence ID" value="XM_001708705.1"/>
</dbReference>
<dbReference type="STRING" id="184922.A8B938"/>
<keyword evidence="1" id="KW-1015">Disulfide bond</keyword>
<comment type="caution">
    <text evidence="2">The sequence shown here is derived from an EMBL/GenBank/DDBJ whole genome shotgun (WGS) entry which is preliminary data.</text>
</comment>
<keyword evidence="1" id="KW-0245">EGF-like domain</keyword>
<accession>A8B938</accession>
<dbReference type="Gene3D" id="2.90.20.10">
    <property type="entry name" value="Plasmodium vivax P25 domain"/>
    <property type="match status" value="1"/>
</dbReference>
<keyword evidence="3" id="KW-1185">Reference proteome</keyword>
<name>A8B938_GIAIC</name>
<dbReference type="PROSITE" id="PS01186">
    <property type="entry name" value="EGF_2"/>
    <property type="match status" value="2"/>
</dbReference>
<evidence type="ECO:0000313" key="3">
    <source>
        <dbReference type="Proteomes" id="UP000001548"/>
    </source>
</evidence>
<sequence length="1451" mass="153517">MILVTTLTLSLSASCGVGRECVHGNCVQTDGSLFCQCQRGWSGSACDAAKPGFRILRTGADSSGGNLEIAVSHRCLINGKECNDSMKCSHYDGAYRCEQCPEGFVSFEGVCTSKNCYEQGTLLHSSNVPCNGRGRCVLKDVGKAHIATSDDYLCSCYSLYSGKFCAACNEAAAVDLSTKDELKCVPRSCIDESGQICSGKGECVPDVGSTGRDYNFRCACNKDCTHVGQSCVPTSCVAYHSGIPIICGGFGKCVMTTGLYRCECDADMVSINGECAPVGCTDSKAMTVCGGVGICKRNGRSYSCDCGDVAAGSLCEKCILGASQVVENRCVPLTCVSSDGSICKNGGPCVKYEGTYHCRCPDSFIERHGECVLRDCIDEHFGTICSGYGACSNSLTSQSACICEQGYTYIYPGRCVPSKLIANGAVCSDNGVLKVAMVGGVSSFLCSCSHIYTGENCSECNTKGSNPTAEMIGSQCIAKSCITQSPTPANTGDMSGVCQNAKYTVFGDSTAPYITCVSDTSTRVIAYNNTYLADEECTHVSQINKTRVFYCGLHDGLSDGIESSGAPKCSDKSGASGKVCTCQDNFHTVTFTSGPNKGKTTCIHKDCHDNSSGREQDNYCGGIGDCVKEASASNYHCDCGSEARWDTASKRCVADSCMLKKTLAGPSIVPNTYCVTNDVATNRSESCLLRESGDWSCQCSGLLTTYVSTCVLSTAYADESAHRSIGFCGGPGAGALDATTNACICSKNFVKIGGFCYSVNCLPSNHIPGEYRLSHVCSGIGSCIYTETTNSYGCKCPDETESYGGYCTHTGCAVLTYVGGKLQYSECGALSPFVECRMKSAGGGHECACSGPFTLLNKRCIHQDCLRDNVYCGGDALAGCVYKPEQQRFGCACSEGFLAVSTGEQCVPRKCIYVHSTLAEPKVCGGFGTCFGQAGTPLSERRCSCTDNTTEVTLRDITGVLKSTCVQEDCINYVDQNPLICGGVGECVHGKCVCDIGYFAVNGTCASPRCIVPVASGLHTVQSVCGGPTVASCVVSELPNTALNGYICKCINTTDNKYRQIGRQCAPQECVFPRSANGHDVDTVCGGHEFGTCVMDLVGNKSYCSCDKDVAVQLFTGRCIPKECAGLIDFNKYEECGGNGSCTRSGDSYFCTCKSGYKTITFRGVVYPCVATECITQESDGAETVCHSGGVCSAEKKCVCKNGHYGEKCENCSSGYTRDRSSRTCYVKDCFSSEPGFEDVVCNGAGRCVEEEGDKGYCICDSYWGPSGTVCYPLGCLTLGTVCNGNGRCTVVKGGVCTCNDNYQSTVDSICVHKDCISTTGGVNLVCSGHGRCLSDNGRVPVCRCYPGYTLKDSFACEADVARTAIQPYVPIVVGVLVLSVLAGLIGFLSWRFCCKNKKPKHPLDIPTKRRGRRERSAIALISYANFRGRNANEAMGLAELEEGSDGSAAV</sequence>
<dbReference type="EMBL" id="AACB03000004">
    <property type="protein sequence ID" value="KAE8302337.1"/>
    <property type="molecule type" value="Genomic_DNA"/>
</dbReference>
<dbReference type="OMA" id="SACICEQ"/>
<dbReference type="VEuPathDB" id="GiardiaDB:GL50803_114991"/>
<dbReference type="GeneID" id="5701673"/>
<evidence type="ECO:0000256" key="1">
    <source>
        <dbReference type="PROSITE-ProRule" id="PRU00076"/>
    </source>
</evidence>
<dbReference type="PROSITE" id="PS01248">
    <property type="entry name" value="EGF_LAM_1"/>
    <property type="match status" value="1"/>
</dbReference>
<dbReference type="PROSITE" id="PS50026">
    <property type="entry name" value="EGF_3"/>
    <property type="match status" value="3"/>
</dbReference>
<proteinExistence type="predicted"/>
<comment type="caution">
    <text evidence="1">Lacks conserved residue(s) required for the propagation of feature annotation.</text>
</comment>
<organism evidence="2 3">
    <name type="scientific">Giardia intestinalis (strain ATCC 50803 / WB clone C6)</name>
    <name type="common">Giardia lamblia</name>
    <dbReference type="NCBI Taxonomy" id="184922"/>
    <lineage>
        <taxon>Eukaryota</taxon>
        <taxon>Metamonada</taxon>
        <taxon>Diplomonadida</taxon>
        <taxon>Hexamitidae</taxon>
        <taxon>Giardiinae</taxon>
        <taxon>Giardia</taxon>
    </lineage>
</organism>
<reference evidence="2 3" key="1">
    <citation type="journal article" date="2007" name="Science">
        <title>Genomic minimalism in the early diverging intestinal parasite Giardia lamblia.</title>
        <authorList>
            <person name="Morrison H.G."/>
            <person name="McArthur A.G."/>
            <person name="Gillin F.D."/>
            <person name="Aley S.B."/>
            <person name="Adam R.D."/>
            <person name="Olsen G.J."/>
            <person name="Best A.A."/>
            <person name="Cande W.Z."/>
            <person name="Chen F."/>
            <person name="Cipriano M.J."/>
            <person name="Davids B.J."/>
            <person name="Dawson S.C."/>
            <person name="Elmendorf H.G."/>
            <person name="Hehl A.B."/>
            <person name="Holder M.E."/>
            <person name="Huse S.M."/>
            <person name="Kim U.U."/>
            <person name="Lasek-Nesselquist E."/>
            <person name="Manning G."/>
            <person name="Nigam A."/>
            <person name="Nixon J.E."/>
            <person name="Palm D."/>
            <person name="Passamaneck N.E."/>
            <person name="Prabhu A."/>
            <person name="Reich C.I."/>
            <person name="Reiner D.S."/>
            <person name="Samuelson J."/>
            <person name="Svard S.G."/>
            <person name="Sogin M.L."/>
        </authorList>
    </citation>
    <scope>NUCLEOTIDE SEQUENCE [LARGE SCALE GENOMIC DNA]</scope>
    <source>
        <strain evidence="2 3">WB C6</strain>
    </source>
</reference>
<dbReference type="HOGENOM" id="CLU_243755_0_0_1"/>
<dbReference type="InterPro" id="IPR000742">
    <property type="entry name" value="EGF"/>
</dbReference>
<feature type="disulfide bond" evidence="1">
    <location>
        <begin position="1200"/>
        <end position="1209"/>
    </location>
</feature>
<gene>
    <name evidence="2" type="ORF">GL50803_00114991</name>
</gene>
<feature type="disulfide bond" evidence="1">
    <location>
        <begin position="37"/>
        <end position="46"/>
    </location>
</feature>
<dbReference type="InterPro" id="IPR051830">
    <property type="entry name" value="NOTCH_homolog"/>
</dbReference>
<dbReference type="InterPro" id="IPR002049">
    <property type="entry name" value="LE_dom"/>
</dbReference>
<dbReference type="Proteomes" id="UP000001548">
    <property type="component" value="Unassembled WGS sequence"/>
</dbReference>
<dbReference type="PROSITE" id="PS00022">
    <property type="entry name" value="EGF_1"/>
    <property type="match status" value="3"/>
</dbReference>
<dbReference type="Gene3D" id="2.10.25.10">
    <property type="entry name" value="Laminin"/>
    <property type="match status" value="1"/>
</dbReference>
<dbReference type="KEGG" id="gla:GL50803_00114991"/>
<dbReference type="PANTHER" id="PTHR24033:SF151">
    <property type="entry name" value="NOTCH 2"/>
    <property type="match status" value="1"/>
</dbReference>